<dbReference type="AlphaFoldDB" id="A0A7W9J541"/>
<feature type="compositionally biased region" description="Basic residues" evidence="1">
    <location>
        <begin position="178"/>
        <end position="187"/>
    </location>
</feature>
<protein>
    <submittedName>
        <fullName evidence="2">Uncharacterized protein</fullName>
    </submittedName>
</protein>
<proteinExistence type="predicted"/>
<keyword evidence="3" id="KW-1185">Reference proteome</keyword>
<evidence type="ECO:0000313" key="3">
    <source>
        <dbReference type="Proteomes" id="UP000549971"/>
    </source>
</evidence>
<feature type="compositionally biased region" description="Polar residues" evidence="1">
    <location>
        <begin position="1"/>
        <end position="10"/>
    </location>
</feature>
<evidence type="ECO:0000313" key="2">
    <source>
        <dbReference type="EMBL" id="MBB5835774.1"/>
    </source>
</evidence>
<organism evidence="2 3">
    <name type="scientific">Kribbella italica</name>
    <dbReference type="NCBI Taxonomy" id="1540520"/>
    <lineage>
        <taxon>Bacteria</taxon>
        <taxon>Bacillati</taxon>
        <taxon>Actinomycetota</taxon>
        <taxon>Actinomycetes</taxon>
        <taxon>Propionibacteriales</taxon>
        <taxon>Kribbellaceae</taxon>
        <taxon>Kribbella</taxon>
    </lineage>
</organism>
<reference evidence="2 3" key="1">
    <citation type="submission" date="2020-08" db="EMBL/GenBank/DDBJ databases">
        <title>Sequencing the genomes of 1000 actinobacteria strains.</title>
        <authorList>
            <person name="Klenk H.-P."/>
        </authorList>
    </citation>
    <scope>NUCLEOTIDE SEQUENCE [LARGE SCALE GENOMIC DNA]</scope>
    <source>
        <strain evidence="2 3">DSM 28967</strain>
    </source>
</reference>
<feature type="region of interest" description="Disordered" evidence="1">
    <location>
        <begin position="135"/>
        <end position="187"/>
    </location>
</feature>
<dbReference type="EMBL" id="JACHMY010000001">
    <property type="protein sequence ID" value="MBB5835774.1"/>
    <property type="molecule type" value="Genomic_DNA"/>
</dbReference>
<gene>
    <name evidence="2" type="ORF">HDA39_002508</name>
</gene>
<evidence type="ECO:0000256" key="1">
    <source>
        <dbReference type="SAM" id="MobiDB-lite"/>
    </source>
</evidence>
<comment type="caution">
    <text evidence="2">The sequence shown here is derived from an EMBL/GenBank/DDBJ whole genome shotgun (WGS) entry which is preliminary data.</text>
</comment>
<feature type="region of interest" description="Disordered" evidence="1">
    <location>
        <begin position="1"/>
        <end position="24"/>
    </location>
</feature>
<sequence length="187" mass="19492">MMVVVSSCSQPAAAPAEESKDASPQLERFYNQDLSFGSCADYAPNVDDDKIFVDPAECARLTVPLDYDKPDGKTAQVAVLRVPASGGRDERIGSLVVNPGGPGGPGMAQAAITSILLKKSPVVDRFDIVGFDPRGVGRATAPGSARSTPRCSPTRSAPWSSTELPILARTVPPVGSASRKRPSAPSN</sequence>
<name>A0A7W9J541_9ACTN</name>
<dbReference type="Proteomes" id="UP000549971">
    <property type="component" value="Unassembled WGS sequence"/>
</dbReference>
<feature type="compositionally biased region" description="Polar residues" evidence="1">
    <location>
        <begin position="145"/>
        <end position="163"/>
    </location>
</feature>
<accession>A0A7W9J541</accession>
<dbReference type="RefSeq" id="WP_238357368.1">
    <property type="nucleotide sequence ID" value="NZ_JACHMY010000001.1"/>
</dbReference>